<protein>
    <recommendedName>
        <fullName evidence="4">Replication protein</fullName>
    </recommendedName>
</protein>
<feature type="compositionally biased region" description="Basic residues" evidence="1">
    <location>
        <begin position="7"/>
        <end position="22"/>
    </location>
</feature>
<feature type="region of interest" description="Disordered" evidence="1">
    <location>
        <begin position="1"/>
        <end position="22"/>
    </location>
</feature>
<organism evidence="2 3">
    <name type="scientific">Xanthomonas theicola</name>
    <dbReference type="NCBI Taxonomy" id="56464"/>
    <lineage>
        <taxon>Bacteria</taxon>
        <taxon>Pseudomonadati</taxon>
        <taxon>Pseudomonadota</taxon>
        <taxon>Gammaproteobacteria</taxon>
        <taxon>Lysobacterales</taxon>
        <taxon>Lysobacteraceae</taxon>
        <taxon>Xanthomonas</taxon>
    </lineage>
</organism>
<dbReference type="AlphaFoldDB" id="A0A2S6ZGQ6"/>
<sequence>MAPSPTPHRHVRWHTPANGKRRPGVLAATRDALVRGLEERQGSLWLLIRRGVIVAGYTLTRALHRIRSLRSDGAESLLAMAVALLYLADVRTGFIGRPRAGGGPWHRYTLADLAQLAYGAQTPAELRRAQRAIDMMISLGWAWPSKQVRRYDEAKDGFRSEPGVRRLNLDRLCKMTGTTWLLKRDREHADRKKGDGTAALQSAHKRRQEQSAMPVGRGGGERYRHDRARSTGDPPRSAGMLAITDILKG</sequence>
<dbReference type="OrthoDB" id="5997753at2"/>
<name>A0A2S6ZGQ6_9XANT</name>
<accession>A0A2S6ZGQ6</accession>
<evidence type="ECO:0008006" key="4">
    <source>
        <dbReference type="Google" id="ProtNLM"/>
    </source>
</evidence>
<proteinExistence type="predicted"/>
<reference evidence="2 3" key="1">
    <citation type="submission" date="2016-08" db="EMBL/GenBank/DDBJ databases">
        <title>Evolution of the type three secretion system and type three effector repertoires in Xanthomonas.</title>
        <authorList>
            <person name="Merda D."/>
            <person name="Briand M."/>
            <person name="Bosis E."/>
            <person name="Rousseau C."/>
            <person name="Portier P."/>
            <person name="Jacques M.-A."/>
            <person name="Fischer-Le Saux M."/>
        </authorList>
    </citation>
    <scope>NUCLEOTIDE SEQUENCE [LARGE SCALE GENOMIC DNA]</scope>
    <source>
        <strain evidence="2 3">CFBP 4691</strain>
    </source>
</reference>
<feature type="compositionally biased region" description="Basic and acidic residues" evidence="1">
    <location>
        <begin position="184"/>
        <end position="195"/>
    </location>
</feature>
<dbReference type="Proteomes" id="UP000239898">
    <property type="component" value="Unassembled WGS sequence"/>
</dbReference>
<evidence type="ECO:0000313" key="3">
    <source>
        <dbReference type="Proteomes" id="UP000239898"/>
    </source>
</evidence>
<keyword evidence="3" id="KW-1185">Reference proteome</keyword>
<evidence type="ECO:0000313" key="2">
    <source>
        <dbReference type="EMBL" id="PPT91434.1"/>
    </source>
</evidence>
<comment type="caution">
    <text evidence="2">The sequence shown here is derived from an EMBL/GenBank/DDBJ whole genome shotgun (WGS) entry which is preliminary data.</text>
</comment>
<gene>
    <name evidence="2" type="ORF">XthCFBP4691_07710</name>
</gene>
<evidence type="ECO:0000256" key="1">
    <source>
        <dbReference type="SAM" id="MobiDB-lite"/>
    </source>
</evidence>
<feature type="compositionally biased region" description="Basic and acidic residues" evidence="1">
    <location>
        <begin position="219"/>
        <end position="230"/>
    </location>
</feature>
<feature type="region of interest" description="Disordered" evidence="1">
    <location>
        <begin position="184"/>
        <end position="238"/>
    </location>
</feature>
<dbReference type="EMBL" id="MIGX01000027">
    <property type="protein sequence ID" value="PPT91434.1"/>
    <property type="molecule type" value="Genomic_DNA"/>
</dbReference>